<comment type="caution">
    <text evidence="7">The sequence shown here is derived from an EMBL/GenBank/DDBJ whole genome shotgun (WGS) entry which is preliminary data.</text>
</comment>
<evidence type="ECO:0000256" key="3">
    <source>
        <dbReference type="ARBA" id="ARBA00022989"/>
    </source>
</evidence>
<feature type="transmembrane region" description="Helical" evidence="5">
    <location>
        <begin position="338"/>
        <end position="357"/>
    </location>
</feature>
<evidence type="ECO:0000313" key="8">
    <source>
        <dbReference type="Proteomes" id="UP000642910"/>
    </source>
</evidence>
<keyword evidence="4 5" id="KW-0472">Membrane</keyword>
<comment type="subcellular location">
    <subcellularLocation>
        <location evidence="1">Membrane</location>
        <topology evidence="1">Multi-pass membrane protein</topology>
    </subcellularLocation>
</comment>
<evidence type="ECO:0000256" key="5">
    <source>
        <dbReference type="SAM" id="Phobius"/>
    </source>
</evidence>
<feature type="transmembrane region" description="Helical" evidence="5">
    <location>
        <begin position="251"/>
        <end position="270"/>
    </location>
</feature>
<keyword evidence="8" id="KW-1185">Reference proteome</keyword>
<name>A0ABS0F4G6_9BACL</name>
<dbReference type="InterPro" id="IPR044880">
    <property type="entry name" value="NCX_ion-bd_dom_sf"/>
</dbReference>
<feature type="transmembrane region" description="Helical" evidence="5">
    <location>
        <begin position="70"/>
        <end position="97"/>
    </location>
</feature>
<feature type="transmembrane region" description="Helical" evidence="5">
    <location>
        <begin position="183"/>
        <end position="206"/>
    </location>
</feature>
<feature type="domain" description="Sodium/calcium exchanger membrane region" evidence="6">
    <location>
        <begin position="4"/>
        <end position="154"/>
    </location>
</feature>
<dbReference type="Proteomes" id="UP000642910">
    <property type="component" value="Unassembled WGS sequence"/>
</dbReference>
<reference evidence="7 8" key="1">
    <citation type="submission" date="2020-11" db="EMBL/GenBank/DDBJ databases">
        <title>Genomic insight of Alicyclobacillus mali FL 18 reveals a new arsenic-resistant strain, with potential in environmental biotechnology.</title>
        <authorList>
            <person name="Fiorentino G."/>
            <person name="Gallo G."/>
            <person name="Aulitto M."/>
        </authorList>
    </citation>
    <scope>NUCLEOTIDE SEQUENCE [LARGE SCALE GENOMIC DNA]</scope>
    <source>
        <strain evidence="7 8">FL 18</strain>
    </source>
</reference>
<organism evidence="7 8">
    <name type="scientific">Alicyclobacillus mali</name>
    <name type="common">ex Roth et al. 2021</name>
    <dbReference type="NCBI Taxonomy" id="1123961"/>
    <lineage>
        <taxon>Bacteria</taxon>
        <taxon>Bacillati</taxon>
        <taxon>Bacillota</taxon>
        <taxon>Bacilli</taxon>
        <taxon>Bacillales</taxon>
        <taxon>Alicyclobacillaceae</taxon>
        <taxon>Alicyclobacillus</taxon>
    </lineage>
</organism>
<proteinExistence type="predicted"/>
<dbReference type="Gene3D" id="1.20.1420.30">
    <property type="entry name" value="NCX, central ion-binding region"/>
    <property type="match status" value="1"/>
</dbReference>
<keyword evidence="2 5" id="KW-0812">Transmembrane</keyword>
<dbReference type="Pfam" id="PF01699">
    <property type="entry name" value="Na_Ca_ex"/>
    <property type="match status" value="2"/>
</dbReference>
<dbReference type="InterPro" id="IPR004837">
    <property type="entry name" value="NaCa_Exmemb"/>
</dbReference>
<evidence type="ECO:0000256" key="1">
    <source>
        <dbReference type="ARBA" id="ARBA00004141"/>
    </source>
</evidence>
<evidence type="ECO:0000256" key="2">
    <source>
        <dbReference type="ARBA" id="ARBA00022692"/>
    </source>
</evidence>
<dbReference type="EMBL" id="JADPKZ010000042">
    <property type="protein sequence ID" value="MBF8378201.1"/>
    <property type="molecule type" value="Genomic_DNA"/>
</dbReference>
<sequence>MIAVQMLFGLCMVLFGAELLTNAVEWLGMKLGLGESAVGSVLAALGTALPETAVPMTAIVLGGGHEAEQVGIGGILGAPFLLVTLGGLVLAIAAMVFRRGCSPRDIAVSSGAFRRDLAFFFVGFSLSLVPAAWPAPALKVMVACLLVGLYAAFIRAHVREGVKAGSAGDLRPLYLNLRQGDPAGVVVLLQLAFALALVLGGAHLLTDGVESIAARTQMPTFLLSALVIPVATELPETLNSVVWMRDRKDGLAVGNVTGAMVFQGTLVPAIGMLFTDWTFTSAAWWTAGLTLAATAFLLLSGLRTPRIEAWTLVFASVAYFALPLAASHPGALPPSARLALWAAMSAAAALGASLLVWRRTPSLRR</sequence>
<feature type="transmembrane region" description="Helical" evidence="5">
    <location>
        <begin position="282"/>
        <end position="302"/>
    </location>
</feature>
<feature type="domain" description="Sodium/calcium exchanger membrane region" evidence="6">
    <location>
        <begin position="188"/>
        <end position="317"/>
    </location>
</feature>
<accession>A0ABS0F4G6</accession>
<protein>
    <submittedName>
        <fullName evidence="7">Sodium:calcium antiporter</fullName>
    </submittedName>
</protein>
<evidence type="ECO:0000259" key="6">
    <source>
        <dbReference type="Pfam" id="PF01699"/>
    </source>
</evidence>
<keyword evidence="3 5" id="KW-1133">Transmembrane helix</keyword>
<feature type="transmembrane region" description="Helical" evidence="5">
    <location>
        <begin position="309"/>
        <end position="326"/>
    </location>
</feature>
<gene>
    <name evidence="7" type="ORF">IW967_10050</name>
</gene>
<feature type="transmembrane region" description="Helical" evidence="5">
    <location>
        <begin position="140"/>
        <end position="158"/>
    </location>
</feature>
<evidence type="ECO:0000256" key="4">
    <source>
        <dbReference type="ARBA" id="ARBA00023136"/>
    </source>
</evidence>
<evidence type="ECO:0000313" key="7">
    <source>
        <dbReference type="EMBL" id="MBF8378201.1"/>
    </source>
</evidence>